<protein>
    <recommendedName>
        <fullName evidence="1">Nudix hydrolase domain-containing protein</fullName>
    </recommendedName>
</protein>
<sequence length="159" mass="18872">MGAGVLPISFYKGNIYFLFSREWINSKEDGGLWSDFGGSKDNNESFRETAIRECKEESNKILGSTKKIKYLVDNAIKSITLNGYRTYIVLIEFDTNLPKKFRKDFLNVKKNHPELIEKNNGLYEKDMIKWMSYNDIKNNRDIPFRNWYKKFIKEILKIF</sequence>
<dbReference type="InterPro" id="IPR000086">
    <property type="entry name" value="NUDIX_hydrolase_dom"/>
</dbReference>
<dbReference type="PROSITE" id="PS51462">
    <property type="entry name" value="NUDIX"/>
    <property type="match status" value="1"/>
</dbReference>
<organism evidence="2">
    <name type="scientific">Megaviridae environmental sample</name>
    <dbReference type="NCBI Taxonomy" id="1737588"/>
    <lineage>
        <taxon>Viruses</taxon>
        <taxon>Varidnaviria</taxon>
        <taxon>Bamfordvirae</taxon>
        <taxon>Nucleocytoviricota</taxon>
        <taxon>Megaviricetes</taxon>
        <taxon>Imitervirales</taxon>
        <taxon>Mimiviridae</taxon>
        <taxon>environmental samples</taxon>
    </lineage>
</organism>
<evidence type="ECO:0000313" key="2">
    <source>
        <dbReference type="EMBL" id="QFG74778.1"/>
    </source>
</evidence>
<dbReference type="InterPro" id="IPR015797">
    <property type="entry name" value="NUDIX_hydrolase-like_dom_sf"/>
</dbReference>
<evidence type="ECO:0000259" key="1">
    <source>
        <dbReference type="PROSITE" id="PS51462"/>
    </source>
</evidence>
<accession>A0A5J6VLF9</accession>
<dbReference type="Gene3D" id="3.90.79.10">
    <property type="entry name" value="Nucleoside Triphosphate Pyrophosphohydrolase"/>
    <property type="match status" value="1"/>
</dbReference>
<name>A0A5J6VLF9_9VIRU</name>
<dbReference type="EMBL" id="MN448291">
    <property type="protein sequence ID" value="QFG74778.1"/>
    <property type="molecule type" value="Genomic_DNA"/>
</dbReference>
<dbReference type="SUPFAM" id="SSF55811">
    <property type="entry name" value="Nudix"/>
    <property type="match status" value="1"/>
</dbReference>
<proteinExistence type="predicted"/>
<reference evidence="2" key="1">
    <citation type="journal article" date="2019" name="Philos. Trans. R. Soc. Lond., B, Biol. Sci.">
        <title>Targeted metagenomic recovery of four divergent viruses reveals shared and distinctive characteristics of giant viruses of marine eukaryotes.</title>
        <authorList>
            <person name="Needham D.M."/>
            <person name="Poirier C."/>
            <person name="Hehenberger E."/>
            <person name="Jimenez V."/>
            <person name="Swalwell J.E."/>
            <person name="Santoro A.E."/>
            <person name="Worden A.Z."/>
        </authorList>
    </citation>
    <scope>NUCLEOTIDE SEQUENCE</scope>
    <source>
        <strain evidence="2">OPacV-421</strain>
    </source>
</reference>
<feature type="domain" description="Nudix hydrolase" evidence="1">
    <location>
        <begin position="1"/>
        <end position="154"/>
    </location>
</feature>